<comment type="caution">
    <text evidence="7">The sequence shown here is derived from an EMBL/GenBank/DDBJ whole genome shotgun (WGS) entry which is preliminary data.</text>
</comment>
<gene>
    <name evidence="7" type="ORF">FVD38_25645</name>
</gene>
<proteinExistence type="inferred from homology"/>
<feature type="region of interest" description="Disordered" evidence="4">
    <location>
        <begin position="1"/>
        <end position="22"/>
    </location>
</feature>
<dbReference type="Pfam" id="PF00535">
    <property type="entry name" value="Glycos_transf_2"/>
    <property type="match status" value="1"/>
</dbReference>
<comment type="similarity">
    <text evidence="1">Belongs to the glycosyltransferase 2 family.</text>
</comment>
<dbReference type="Gene3D" id="3.90.550.10">
    <property type="entry name" value="Spore Coat Polysaccharide Biosynthesis Protein SpsA, Chain A"/>
    <property type="match status" value="1"/>
</dbReference>
<dbReference type="SUPFAM" id="SSF53448">
    <property type="entry name" value="Nucleotide-diphospho-sugar transferases"/>
    <property type="match status" value="1"/>
</dbReference>
<accession>A0A5C7G213</accession>
<protein>
    <submittedName>
        <fullName evidence="7">Glycosyltransferase</fullName>
    </submittedName>
</protein>
<name>A0A5C7G213_9BURK</name>
<keyword evidence="8" id="KW-1185">Reference proteome</keyword>
<evidence type="ECO:0000259" key="5">
    <source>
        <dbReference type="Pfam" id="PF00534"/>
    </source>
</evidence>
<dbReference type="PANTHER" id="PTHR43179">
    <property type="entry name" value="RHAMNOSYLTRANSFERASE WBBL"/>
    <property type="match status" value="1"/>
</dbReference>
<evidence type="ECO:0000313" key="7">
    <source>
        <dbReference type="EMBL" id="TXF96062.1"/>
    </source>
</evidence>
<evidence type="ECO:0000256" key="2">
    <source>
        <dbReference type="ARBA" id="ARBA00022676"/>
    </source>
</evidence>
<feature type="compositionally biased region" description="Low complexity" evidence="4">
    <location>
        <begin position="13"/>
        <end position="22"/>
    </location>
</feature>
<evidence type="ECO:0000256" key="4">
    <source>
        <dbReference type="SAM" id="MobiDB-lite"/>
    </source>
</evidence>
<dbReference type="PANTHER" id="PTHR43179:SF12">
    <property type="entry name" value="GALACTOFURANOSYLTRANSFERASE GLFT2"/>
    <property type="match status" value="1"/>
</dbReference>
<dbReference type="GO" id="GO:0016757">
    <property type="term" value="F:glycosyltransferase activity"/>
    <property type="evidence" value="ECO:0007669"/>
    <property type="project" value="UniProtKB-KW"/>
</dbReference>
<dbReference type="AlphaFoldDB" id="A0A5C7G213"/>
<dbReference type="SUPFAM" id="SSF53756">
    <property type="entry name" value="UDP-Glycosyltransferase/glycogen phosphorylase"/>
    <property type="match status" value="1"/>
</dbReference>
<dbReference type="RefSeq" id="WP_147937381.1">
    <property type="nucleotide sequence ID" value="NZ_VPFD01000047.1"/>
</dbReference>
<dbReference type="InterPro" id="IPR001296">
    <property type="entry name" value="Glyco_trans_1"/>
</dbReference>
<dbReference type="Pfam" id="PF00534">
    <property type="entry name" value="Glycos_transf_1"/>
    <property type="match status" value="1"/>
</dbReference>
<dbReference type="InterPro" id="IPR029044">
    <property type="entry name" value="Nucleotide-diphossugar_trans"/>
</dbReference>
<evidence type="ECO:0000313" key="8">
    <source>
        <dbReference type="Proteomes" id="UP000321413"/>
    </source>
</evidence>
<dbReference type="EMBL" id="VPFD01000047">
    <property type="protein sequence ID" value="TXF96062.1"/>
    <property type="molecule type" value="Genomic_DNA"/>
</dbReference>
<keyword evidence="3 7" id="KW-0808">Transferase</keyword>
<reference evidence="7 8" key="1">
    <citation type="submission" date="2019-08" db="EMBL/GenBank/DDBJ databases">
        <title>Massilia golmudensis sp. nov., isolated from sand in the Qinghai-Tibetan Plateau.</title>
        <authorList>
            <person name="Zhang B."/>
        </authorList>
    </citation>
    <scope>NUCLEOTIDE SEQUENCE [LARGE SCALE GENOMIC DNA]</scope>
    <source>
        <strain evidence="7 8">GEM5</strain>
    </source>
</reference>
<evidence type="ECO:0000256" key="1">
    <source>
        <dbReference type="ARBA" id="ARBA00006739"/>
    </source>
</evidence>
<feature type="compositionally biased region" description="Polar residues" evidence="4">
    <location>
        <begin position="1"/>
        <end position="12"/>
    </location>
</feature>
<dbReference type="InterPro" id="IPR001173">
    <property type="entry name" value="Glyco_trans_2-like"/>
</dbReference>
<evidence type="ECO:0000259" key="6">
    <source>
        <dbReference type="Pfam" id="PF00535"/>
    </source>
</evidence>
<sequence length="1151" mass="127777">MSITANSQHDFQSTTSSPSTISPNISRSFEDIAYGCIDMINDQGIFGWYLHQSNTTPLLKILLDGKIIGYVRPKSHRPDISSIIGRVADCGFFFKWSDIAIGTAATFPNDDSEVIDPLRVVCVETNREIHQLISQKDIQLNIRHWVSQYAYKHKIFSNVIGNCGAITVNHAETKAIVNARHNLGLNFTRNRKISGRISWDSNESSMASAVEVSIYCEEKLLEKILLNPKSEKSSGLALCSFLWPIPSSLLDGREHNIEVVSSASNGASVTKSVKVGHGHFDSHIEYTGNGQLEGYVIERALTPSARSIQLYVDSKLICEIDAKTFSSPERVKNTFKVNLPADYLDGSPHLVELRSSATIINTKHFICQIKGYIDVLNGHEISGWIYETSVSHPLKLIVSIDDFELPAIIADLPRADVGGNFGFHCNFAHISQGKSSFRISVELKDTRIPVLQTPKFYFRTDGLMEIARKMASPAQKELDQIAIAKYLAPRLIKLMREEVGQGIVIDSTPPAINKIIKIILPVYDGLDETLRCILSLFKSKQKNATEFEVVIIDDCGPNPAISPMLRKVAERPDVTLIVNEKNLGFVRSVNKALRLTAGHDVVLLNADAVVTGNWLDRIKAAAYRSSNIASVTPFSNNATICSYPDPSLENSMPSDLSLEEIDQLCSSLNSGVAVEIPSGVGFCMFMRAAAITEVGILDAENFGKGYGEENDWCVRARDLGWKHVHACDTFVEHIGGVSFGKEKKSKLVEKNLVILEKIYPEYTPIIMDFVKSDPARIFRNRITVERIKQAASLHSERHLYISHSFGGGIEVFCKNRTTTLANSNIAVIMLESIPHKNEVRLSYGDLYADYHASKNMDDMLNDLGILSLSRVHLNSDIGYSSDIWDIAEKLNIPLDVTIHDYTAICPRVTFNVGNGNYCGEPQEPNQCDRCIENNGTYGYLQSRFNKVGKSVASWRDFYKSKLSSANTIYAPDEDVAQRIKKYFPELKVSIRPHEHQGSMPEIRRPVVDPGEIMRIAVIGAIGPHKGFELLRACIEHAYHANLPLQFSIIGYTCNDSELKNYDNVFITGKFEQDQLPHLLDEHNCHAALFLTPGPETFSYTLTEALLSGLWPVVLPIGAQASRVRVTGVGTILPENANARDINSALLALSSL</sequence>
<keyword evidence="2" id="KW-0328">Glycosyltransferase</keyword>
<feature type="domain" description="Glycosyl transferase family 1" evidence="5">
    <location>
        <begin position="1009"/>
        <end position="1146"/>
    </location>
</feature>
<dbReference type="Gene3D" id="3.40.50.2000">
    <property type="entry name" value="Glycogen Phosphorylase B"/>
    <property type="match status" value="1"/>
</dbReference>
<organism evidence="7 8">
    <name type="scientific">Massilia arenae</name>
    <dbReference type="NCBI Taxonomy" id="2603288"/>
    <lineage>
        <taxon>Bacteria</taxon>
        <taxon>Pseudomonadati</taxon>
        <taxon>Pseudomonadota</taxon>
        <taxon>Betaproteobacteria</taxon>
        <taxon>Burkholderiales</taxon>
        <taxon>Oxalobacteraceae</taxon>
        <taxon>Telluria group</taxon>
        <taxon>Massilia</taxon>
    </lineage>
</organism>
<evidence type="ECO:0000256" key="3">
    <source>
        <dbReference type="ARBA" id="ARBA00022679"/>
    </source>
</evidence>
<feature type="domain" description="Glycosyltransferase 2-like" evidence="6">
    <location>
        <begin position="518"/>
        <end position="647"/>
    </location>
</feature>
<dbReference type="Proteomes" id="UP000321413">
    <property type="component" value="Unassembled WGS sequence"/>
</dbReference>